<dbReference type="PANTHER" id="PTHR30013:SF5">
    <property type="entry name" value="HYDROGENASE SMALL SUBUNIT"/>
    <property type="match status" value="1"/>
</dbReference>
<gene>
    <name evidence="14" type="ORF">D5R97_05805</name>
</gene>
<feature type="binding site" evidence="11">
    <location>
        <position position="204"/>
    </location>
    <ligand>
        <name>[4Fe-4S] cluster</name>
        <dbReference type="ChEBI" id="CHEBI:49883"/>
        <label>2</label>
    </ligand>
</feature>
<comment type="subcellular location">
    <subcellularLocation>
        <location evidence="2">Cell envelope</location>
    </subcellularLocation>
</comment>
<dbReference type="GO" id="GO:0008901">
    <property type="term" value="F:ferredoxin hydrogenase activity"/>
    <property type="evidence" value="ECO:0007669"/>
    <property type="project" value="InterPro"/>
</dbReference>
<evidence type="ECO:0000256" key="2">
    <source>
        <dbReference type="ARBA" id="ARBA00004196"/>
    </source>
</evidence>
<dbReference type="GO" id="GO:0009375">
    <property type="term" value="C:ferredoxin hydrogenase complex"/>
    <property type="evidence" value="ECO:0007669"/>
    <property type="project" value="InterPro"/>
</dbReference>
<dbReference type="GO" id="GO:0009055">
    <property type="term" value="F:electron transfer activity"/>
    <property type="evidence" value="ECO:0007669"/>
    <property type="project" value="TreeGrafter"/>
</dbReference>
<dbReference type="Pfam" id="PF14720">
    <property type="entry name" value="NiFe_hyd_SSU_C"/>
    <property type="match status" value="1"/>
</dbReference>
<feature type="binding site" evidence="11">
    <location>
        <position position="18"/>
    </location>
    <ligand>
        <name>[4Fe-4S] cluster</name>
        <dbReference type="ChEBI" id="CHEBI:49883"/>
        <label>1</label>
    </ligand>
</feature>
<comment type="similarity">
    <text evidence="3">Belongs to the [NiFe]/[NiFeSe] hydrogenase small subunit family.</text>
</comment>
<dbReference type="NCBIfam" id="TIGR00391">
    <property type="entry name" value="hydA"/>
    <property type="match status" value="1"/>
</dbReference>
<dbReference type="PIRSF" id="PIRSF000310">
    <property type="entry name" value="NiFe_hyd_ssu"/>
    <property type="match status" value="1"/>
</dbReference>
<reference evidence="14 15" key="1">
    <citation type="submission" date="2018-08" db="EMBL/GenBank/DDBJ databases">
        <title>The metabolism and importance of syntrophic acetate oxidation coupled to methane or sulfide production in haloalkaline environments.</title>
        <authorList>
            <person name="Timmers P.H.A."/>
            <person name="Vavourakis C.D."/>
            <person name="Sorokin D.Y."/>
            <person name="Sinninghe Damste J.S."/>
            <person name="Muyzer G."/>
            <person name="Stams A.J.M."/>
            <person name="Plugge C.M."/>
        </authorList>
    </citation>
    <scope>NUCLEOTIDE SEQUENCE [LARGE SCALE GENOMIC DNA]</scope>
    <source>
        <strain evidence="14">MSAO_Bac1</strain>
    </source>
</reference>
<dbReference type="Gene3D" id="4.10.480.10">
    <property type="entry name" value="Cytochrome-c3 hydrogenase, C-terminal domain"/>
    <property type="match status" value="1"/>
</dbReference>
<feature type="binding site" evidence="11">
    <location>
        <position position="233"/>
    </location>
    <ligand>
        <name>[4Fe-4S] cluster</name>
        <dbReference type="ChEBI" id="CHEBI:49883"/>
        <label>2</label>
    </ligand>
</feature>
<proteinExistence type="inferred from homology"/>
<feature type="binding site" evidence="11">
    <location>
        <position position="227"/>
    </location>
    <ligand>
        <name>[4Fe-4S] cluster</name>
        <dbReference type="ChEBI" id="CHEBI:49883"/>
        <label>2</label>
    </ligand>
</feature>
<keyword evidence="7" id="KW-0732">Signal</keyword>
<feature type="binding site" evidence="11">
    <location>
        <position position="126"/>
    </location>
    <ligand>
        <name>[4Fe-4S] cluster</name>
        <dbReference type="ChEBI" id="CHEBI:49883"/>
        <label>1</label>
    </ligand>
</feature>
<dbReference type="InterPro" id="IPR027394">
    <property type="entry name" value="Cytochrome-c3_hydrogenase_C"/>
</dbReference>
<keyword evidence="10 11" id="KW-0411">Iron-sulfur</keyword>
<keyword evidence="6 11" id="KW-0479">Metal-binding</keyword>
<evidence type="ECO:0000313" key="15">
    <source>
        <dbReference type="Proteomes" id="UP000285138"/>
    </source>
</evidence>
<evidence type="ECO:0000259" key="13">
    <source>
        <dbReference type="Pfam" id="PF14720"/>
    </source>
</evidence>
<organism evidence="14 15">
    <name type="scientific">Candidatus Syntrophonatronum acetioxidans</name>
    <dbReference type="NCBI Taxonomy" id="1795816"/>
    <lineage>
        <taxon>Bacteria</taxon>
        <taxon>Bacillati</taxon>
        <taxon>Bacillota</taxon>
        <taxon>Clostridia</taxon>
        <taxon>Eubacteriales</taxon>
        <taxon>Syntrophomonadaceae</taxon>
        <taxon>Candidatus Syntrophonatronum</taxon>
    </lineage>
</organism>
<evidence type="ECO:0000256" key="9">
    <source>
        <dbReference type="ARBA" id="ARBA00023004"/>
    </source>
</evidence>
<dbReference type="AlphaFoldDB" id="A0A424YDL5"/>
<evidence type="ECO:0000256" key="1">
    <source>
        <dbReference type="ARBA" id="ARBA00001966"/>
    </source>
</evidence>
<evidence type="ECO:0000313" key="14">
    <source>
        <dbReference type="EMBL" id="RQD75503.1"/>
    </source>
</evidence>
<dbReference type="PRINTS" id="PR00614">
    <property type="entry name" value="NIHGNASESMLL"/>
</dbReference>
<evidence type="ECO:0000256" key="4">
    <source>
        <dbReference type="ARBA" id="ARBA00011771"/>
    </source>
</evidence>
<protein>
    <submittedName>
        <fullName evidence="14">Oxidoreductase</fullName>
    </submittedName>
</protein>
<evidence type="ECO:0000256" key="11">
    <source>
        <dbReference type="PIRSR" id="PIRSR000310-1"/>
    </source>
</evidence>
<dbReference type="Proteomes" id="UP000285138">
    <property type="component" value="Unassembled WGS sequence"/>
</dbReference>
<dbReference type="GO" id="GO:0051539">
    <property type="term" value="F:4 iron, 4 sulfur cluster binding"/>
    <property type="evidence" value="ECO:0007669"/>
    <property type="project" value="UniProtKB-KW"/>
</dbReference>
<name>A0A424YDL5_9FIRM</name>
<feature type="binding site" evidence="11">
    <location>
        <position position="207"/>
    </location>
    <ligand>
        <name>[4Fe-4S] cluster</name>
        <dbReference type="ChEBI" id="CHEBI:49883"/>
        <label>2</label>
    </ligand>
</feature>
<feature type="binding site" evidence="11">
    <location>
        <position position="264"/>
    </location>
    <ligand>
        <name>[3Fe-4S] cluster</name>
        <dbReference type="ChEBI" id="CHEBI:21137"/>
    </ligand>
</feature>
<dbReference type="Pfam" id="PF01058">
    <property type="entry name" value="Oxidored_q6"/>
    <property type="match status" value="1"/>
</dbReference>
<keyword evidence="11" id="KW-0003">3Fe-4S</keyword>
<dbReference type="GO" id="GO:0030313">
    <property type="term" value="C:cell envelope"/>
    <property type="evidence" value="ECO:0007669"/>
    <property type="project" value="UniProtKB-SubCell"/>
</dbReference>
<sequence length="291" mass="31439">MSKEVVEYPVVWLQAAACTGCAISLLNTYSPSIKNVLIDQLIPGKHVSLRIHPNIMGGAGEMVVELMEKTSQEKGKYILVVEGAVPTADNGIYGAVGEKEGKPVSMMERVETLGANALAVLSTGTCAAYGGLPAGEPNPTKCVSVTEFFKEKGITTPVINVPGCPPHPDWFVGVVAQVLIHGLPEAKDVDDLGRPLFIYGDLIHENCPRRAYFDEGKFAKKQGDPECLYYVGCKGPITYADCPTRMWNNGKNWCVGVGFPCIGCTQPEFPDLVSPFFEKITDDDLPNIGEE</sequence>
<evidence type="ECO:0000256" key="8">
    <source>
        <dbReference type="ARBA" id="ARBA00023002"/>
    </source>
</evidence>
<keyword evidence="5 11" id="KW-0004">4Fe-4S</keyword>
<dbReference type="GO" id="GO:0051538">
    <property type="term" value="F:3 iron, 4 sulfur cluster binding"/>
    <property type="evidence" value="ECO:0007669"/>
    <property type="project" value="UniProtKB-KW"/>
</dbReference>
<comment type="caution">
    <text evidence="14">The sequence shown here is derived from an EMBL/GenBank/DDBJ whole genome shotgun (WGS) entry which is preliminary data.</text>
</comment>
<feature type="domain" description="Cytochrome-c3 hydrogenase C-terminal" evidence="13">
    <location>
        <begin position="199"/>
        <end position="276"/>
    </location>
</feature>
<comment type="cofactor">
    <cofactor evidence="1">
        <name>[4Fe-4S] cluster</name>
        <dbReference type="ChEBI" id="CHEBI:49883"/>
    </cofactor>
</comment>
<dbReference type="GO" id="GO:0044569">
    <property type="term" value="C:[Ni-Fe] hydrogenase complex"/>
    <property type="evidence" value="ECO:0007669"/>
    <property type="project" value="TreeGrafter"/>
</dbReference>
<evidence type="ECO:0000256" key="3">
    <source>
        <dbReference type="ARBA" id="ARBA00006605"/>
    </source>
</evidence>
<keyword evidence="8" id="KW-0560">Oxidoreductase</keyword>
<keyword evidence="9 11" id="KW-0408">Iron</keyword>
<evidence type="ECO:0000259" key="12">
    <source>
        <dbReference type="Pfam" id="PF01058"/>
    </source>
</evidence>
<dbReference type="InterPro" id="IPR037148">
    <property type="entry name" value="NiFe-Hase_small_C_sf"/>
</dbReference>
<evidence type="ECO:0000256" key="5">
    <source>
        <dbReference type="ARBA" id="ARBA00022485"/>
    </source>
</evidence>
<feature type="domain" description="NADH:ubiquinone oxidoreductase-like 20kDa subunit" evidence="12">
    <location>
        <begin position="18"/>
        <end position="177"/>
    </location>
</feature>
<evidence type="ECO:0000256" key="10">
    <source>
        <dbReference type="ARBA" id="ARBA00023014"/>
    </source>
</evidence>
<feature type="binding site" evidence="11">
    <location>
        <position position="164"/>
    </location>
    <ligand>
        <name>[4Fe-4S] cluster</name>
        <dbReference type="ChEBI" id="CHEBI:49883"/>
        <label>1</label>
    </ligand>
</feature>
<feature type="binding site" evidence="11">
    <location>
        <position position="21"/>
    </location>
    <ligand>
        <name>[4Fe-4S] cluster</name>
        <dbReference type="ChEBI" id="CHEBI:49883"/>
        <label>1</label>
    </ligand>
</feature>
<accession>A0A424YDL5</accession>
<feature type="binding site" evidence="11">
    <location>
        <position position="242"/>
    </location>
    <ligand>
        <name>[3Fe-4S] cluster</name>
        <dbReference type="ChEBI" id="CHEBI:21137"/>
    </ligand>
</feature>
<dbReference type="InterPro" id="IPR006137">
    <property type="entry name" value="NADH_UbQ_OxRdtase-like_20kDa"/>
</dbReference>
<dbReference type="Gene3D" id="3.40.50.700">
    <property type="entry name" value="NADH:ubiquinone oxidoreductase-like, 20kDa subunit"/>
    <property type="match status" value="1"/>
</dbReference>
<comment type="subunit">
    <text evidence="4">Heterodimer of a large and a small subunit.</text>
</comment>
<dbReference type="PANTHER" id="PTHR30013">
    <property type="entry name" value="NIFE / NIFESE HYDROGENASE SMALL SUBUNIT FAMILY MEMBER"/>
    <property type="match status" value="1"/>
</dbReference>
<dbReference type="GO" id="GO:0016020">
    <property type="term" value="C:membrane"/>
    <property type="evidence" value="ECO:0007669"/>
    <property type="project" value="TreeGrafter"/>
</dbReference>
<evidence type="ECO:0000256" key="7">
    <source>
        <dbReference type="ARBA" id="ARBA00022729"/>
    </source>
</evidence>
<dbReference type="EMBL" id="QZAA01000156">
    <property type="protein sequence ID" value="RQD75503.1"/>
    <property type="molecule type" value="Genomic_DNA"/>
</dbReference>
<dbReference type="GO" id="GO:0046872">
    <property type="term" value="F:metal ion binding"/>
    <property type="evidence" value="ECO:0007669"/>
    <property type="project" value="UniProtKB-KW"/>
</dbReference>
<evidence type="ECO:0000256" key="6">
    <source>
        <dbReference type="ARBA" id="ARBA00022723"/>
    </source>
</evidence>
<dbReference type="GO" id="GO:0009061">
    <property type="term" value="P:anaerobic respiration"/>
    <property type="evidence" value="ECO:0007669"/>
    <property type="project" value="TreeGrafter"/>
</dbReference>
<dbReference type="InterPro" id="IPR001821">
    <property type="entry name" value="NiFe_hydrogenase_ssu"/>
</dbReference>
<dbReference type="SUPFAM" id="SSF56770">
    <property type="entry name" value="HydA/Nqo6-like"/>
    <property type="match status" value="1"/>
</dbReference>
<feature type="binding site" evidence="11">
    <location>
        <position position="261"/>
    </location>
    <ligand>
        <name>[3Fe-4S] cluster</name>
        <dbReference type="ChEBI" id="CHEBI:21137"/>
    </ligand>
</feature>
<dbReference type="InterPro" id="IPR037024">
    <property type="entry name" value="NiFe_Hase_small_N_sf"/>
</dbReference>